<dbReference type="Pfam" id="PF00411">
    <property type="entry name" value="Ribosomal_S11"/>
    <property type="match status" value="1"/>
</dbReference>
<name>A0A833L155_UNCSA</name>
<evidence type="ECO:0000313" key="10">
    <source>
        <dbReference type="EMBL" id="KAF0134262.1"/>
    </source>
</evidence>
<dbReference type="NCBIfam" id="NF003698">
    <property type="entry name" value="PRK05309.1"/>
    <property type="match status" value="1"/>
</dbReference>
<keyword evidence="3 8" id="KW-0694">RNA-binding</keyword>
<dbReference type="Proteomes" id="UP000488506">
    <property type="component" value="Unassembled WGS sequence"/>
</dbReference>
<evidence type="ECO:0000256" key="5">
    <source>
        <dbReference type="ARBA" id="ARBA00023274"/>
    </source>
</evidence>
<keyword evidence="2 8" id="KW-0699">rRNA-binding</keyword>
<dbReference type="PANTHER" id="PTHR11759">
    <property type="entry name" value="40S RIBOSOMAL PROTEIN S14/30S RIBOSOMAL PROTEIN S11"/>
    <property type="match status" value="1"/>
</dbReference>
<organism evidence="10 11">
    <name type="scientific">Candidatus Saganbacteria bacterium</name>
    <dbReference type="NCBI Taxonomy" id="2575572"/>
    <lineage>
        <taxon>Bacteria</taxon>
        <taxon>Bacillati</taxon>
        <taxon>Saganbacteria</taxon>
    </lineage>
</organism>
<comment type="subunit">
    <text evidence="8">Part of the 30S ribosomal subunit. Interacts with proteins S7 and S18. Binds to IF-3.</text>
</comment>
<dbReference type="PIRSF" id="PIRSF002131">
    <property type="entry name" value="Ribosomal_S11"/>
    <property type="match status" value="1"/>
</dbReference>
<comment type="function">
    <text evidence="7 8">Located on the platform of the 30S subunit, it bridges several disparate RNA helices of the 16S rRNA. Forms part of the Shine-Dalgarno cleft in the 70S ribosome.</text>
</comment>
<keyword evidence="5 8" id="KW-0687">Ribonucleoprotein</keyword>
<dbReference type="GO" id="GO:0006412">
    <property type="term" value="P:translation"/>
    <property type="evidence" value="ECO:0007669"/>
    <property type="project" value="UniProtKB-UniRule"/>
</dbReference>
<comment type="similarity">
    <text evidence="1 8 9">Belongs to the universal ribosomal protein uS11 family.</text>
</comment>
<dbReference type="GO" id="GO:1990904">
    <property type="term" value="C:ribonucleoprotein complex"/>
    <property type="evidence" value="ECO:0007669"/>
    <property type="project" value="UniProtKB-KW"/>
</dbReference>
<dbReference type="EMBL" id="WPAF01000010">
    <property type="protein sequence ID" value="KAF0134262.1"/>
    <property type="molecule type" value="Genomic_DNA"/>
</dbReference>
<dbReference type="GO" id="GO:0005840">
    <property type="term" value="C:ribosome"/>
    <property type="evidence" value="ECO:0007669"/>
    <property type="project" value="UniProtKB-KW"/>
</dbReference>
<evidence type="ECO:0000256" key="6">
    <source>
        <dbReference type="ARBA" id="ARBA00035160"/>
    </source>
</evidence>
<dbReference type="PROSITE" id="PS00054">
    <property type="entry name" value="RIBOSOMAL_S11"/>
    <property type="match status" value="1"/>
</dbReference>
<evidence type="ECO:0000256" key="1">
    <source>
        <dbReference type="ARBA" id="ARBA00006194"/>
    </source>
</evidence>
<evidence type="ECO:0000256" key="2">
    <source>
        <dbReference type="ARBA" id="ARBA00022730"/>
    </source>
</evidence>
<accession>A0A833L155</accession>
<gene>
    <name evidence="8" type="primary">rpsK</name>
    <name evidence="10" type="ORF">FD145_774</name>
</gene>
<dbReference type="SUPFAM" id="SSF53137">
    <property type="entry name" value="Translational machinery components"/>
    <property type="match status" value="1"/>
</dbReference>
<dbReference type="GO" id="GO:0019843">
    <property type="term" value="F:rRNA binding"/>
    <property type="evidence" value="ECO:0007669"/>
    <property type="project" value="UniProtKB-UniRule"/>
</dbReference>
<evidence type="ECO:0000256" key="8">
    <source>
        <dbReference type="HAMAP-Rule" id="MF_01310"/>
    </source>
</evidence>
<dbReference type="InterPro" id="IPR001971">
    <property type="entry name" value="Ribosomal_uS11"/>
</dbReference>
<evidence type="ECO:0000256" key="4">
    <source>
        <dbReference type="ARBA" id="ARBA00022980"/>
    </source>
</evidence>
<dbReference type="Gene3D" id="3.30.420.80">
    <property type="entry name" value="Ribosomal protein S11"/>
    <property type="match status" value="1"/>
</dbReference>
<keyword evidence="4 8" id="KW-0689">Ribosomal protein</keyword>
<sequence>MAEAVKKKIKIRKGVTSGVAHIQATFNNTIITITEPQGATICFASSGGVGFKGTKKGTPFAAQMAAEKAGKIAVEAGLKEVDVLVKGPGAGREIAIRALQAVGLAINSIKDVTPIPHNGCRPKKKRRV</sequence>
<dbReference type="GO" id="GO:0003735">
    <property type="term" value="F:structural constituent of ribosome"/>
    <property type="evidence" value="ECO:0007669"/>
    <property type="project" value="InterPro"/>
</dbReference>
<evidence type="ECO:0000256" key="7">
    <source>
        <dbReference type="ARBA" id="ARBA00058053"/>
    </source>
</evidence>
<dbReference type="InterPro" id="IPR036967">
    <property type="entry name" value="Ribosomal_uS11_sf"/>
</dbReference>
<dbReference type="InterPro" id="IPR019981">
    <property type="entry name" value="Ribosomal_uS11_bac-type"/>
</dbReference>
<dbReference type="InterPro" id="IPR018102">
    <property type="entry name" value="Ribosomal_uS11_CS"/>
</dbReference>
<dbReference type="HAMAP" id="MF_01310">
    <property type="entry name" value="Ribosomal_uS11"/>
    <property type="match status" value="1"/>
</dbReference>
<evidence type="ECO:0000256" key="3">
    <source>
        <dbReference type="ARBA" id="ARBA00022884"/>
    </source>
</evidence>
<evidence type="ECO:0000313" key="11">
    <source>
        <dbReference type="Proteomes" id="UP000488506"/>
    </source>
</evidence>
<proteinExistence type="inferred from homology"/>
<dbReference type="AlphaFoldDB" id="A0A833L155"/>
<dbReference type="NCBIfam" id="TIGR03632">
    <property type="entry name" value="uS11_bact"/>
    <property type="match status" value="1"/>
</dbReference>
<dbReference type="FunFam" id="3.30.420.80:FF:000001">
    <property type="entry name" value="30S ribosomal protein S11"/>
    <property type="match status" value="1"/>
</dbReference>
<protein>
    <recommendedName>
        <fullName evidence="6 8">Small ribosomal subunit protein uS11</fullName>
    </recommendedName>
</protein>
<reference evidence="10 11" key="1">
    <citation type="submission" date="2019-12" db="EMBL/GenBank/DDBJ databases">
        <authorList>
            <person name="Wolfe R."/>
            <person name="Danczak R."/>
            <person name="Wilkins M."/>
        </authorList>
    </citation>
    <scope>NUCLEOTIDE SEQUENCE [LARGE SCALE GENOMIC DNA]</scope>
    <source>
        <strain evidence="10">X2_MaxBin.013</strain>
    </source>
</reference>
<evidence type="ECO:0000256" key="9">
    <source>
        <dbReference type="RuleBase" id="RU003629"/>
    </source>
</evidence>
<comment type="caution">
    <text evidence="10">The sequence shown here is derived from an EMBL/GenBank/DDBJ whole genome shotgun (WGS) entry which is preliminary data.</text>
</comment>